<dbReference type="EMBL" id="MTEJ01000111">
    <property type="protein sequence ID" value="OQX10485.1"/>
    <property type="molecule type" value="Genomic_DNA"/>
</dbReference>
<proteinExistence type="predicted"/>
<evidence type="ECO:0000313" key="1">
    <source>
        <dbReference type="EMBL" id="OQX10485.1"/>
    </source>
</evidence>
<evidence type="ECO:0008006" key="3">
    <source>
        <dbReference type="Google" id="ProtNLM"/>
    </source>
</evidence>
<reference evidence="1 2" key="1">
    <citation type="submission" date="2017-01" db="EMBL/GenBank/DDBJ databases">
        <title>Novel large sulfur bacteria in the metagenomes of groundwater-fed chemosynthetic microbial mats in the Lake Huron basin.</title>
        <authorList>
            <person name="Sharrar A.M."/>
            <person name="Flood B.E."/>
            <person name="Bailey J.V."/>
            <person name="Jones D.S."/>
            <person name="Biddanda B."/>
            <person name="Ruberg S.A."/>
            <person name="Marcus D.N."/>
            <person name="Dick G.J."/>
        </authorList>
    </citation>
    <scope>NUCLEOTIDE SEQUENCE [LARGE SCALE GENOMIC DNA]</scope>
    <source>
        <strain evidence="1">A8</strain>
    </source>
</reference>
<evidence type="ECO:0000313" key="2">
    <source>
        <dbReference type="Proteomes" id="UP000192491"/>
    </source>
</evidence>
<dbReference type="Gene3D" id="3.40.50.300">
    <property type="entry name" value="P-loop containing nucleotide triphosphate hydrolases"/>
    <property type="match status" value="1"/>
</dbReference>
<accession>A0A1Y1QPH5</accession>
<dbReference type="Proteomes" id="UP000192491">
    <property type="component" value="Unassembled WGS sequence"/>
</dbReference>
<protein>
    <recommendedName>
        <fullName evidence="3">TerL</fullName>
    </recommendedName>
</protein>
<dbReference type="AlphaFoldDB" id="A0A1Y1QPH5"/>
<organism evidence="1 2">
    <name type="scientific">Thiothrix lacustris</name>
    <dbReference type="NCBI Taxonomy" id="525917"/>
    <lineage>
        <taxon>Bacteria</taxon>
        <taxon>Pseudomonadati</taxon>
        <taxon>Pseudomonadota</taxon>
        <taxon>Gammaproteobacteria</taxon>
        <taxon>Thiotrichales</taxon>
        <taxon>Thiotrichaceae</taxon>
        <taxon>Thiothrix</taxon>
    </lineage>
</organism>
<dbReference type="InterPro" id="IPR027417">
    <property type="entry name" value="P-loop_NTPase"/>
</dbReference>
<name>A0A1Y1QPH5_9GAMM</name>
<comment type="caution">
    <text evidence="1">The sequence shown here is derived from an EMBL/GenBank/DDBJ whole genome shotgun (WGS) entry which is preliminary data.</text>
</comment>
<sequence>MAKTQPKQQVVKFAQVAPVSHEFVMDMTSPVATLGGPLGTGKTASLMLKMLIAAMSIVPDANGIRKSRMLVARKRYGDLAASVVRTLTDVIAPGVFKLTGQKSPMLGTLNFPYTAPDGTGTHVECEVLLFAFENADDVEKIRSINLTCAYIAEAQEMVSPDILRIIYSRLGRYPVAADVDEAVDHERNTAVTFVLPNGQRHEGAQLSMDINFPPVSHHFAHYMTRDNPIQPNGKPLRKLYTQPPVYHFVPGATVAAGGEGIEGVYRGESGLFVRNPDAAPYIKFSGWAYYENLLREMAGDDALIQQSIFGEFGTSAFGKPVYARFRREVHVAKTKLDFLPGVPVLVGVDQGMNNAWIFMQQTSSGLIRVVAEIVNVGEDAKPLRDAIEQDVLPFVNKYLPNHMVRYVIDQASLNREGGEGKAQLDILVNYGLRVKPCSLKRTTPMRELVNKTLSLQQIIVSPECSYLVDGFLGGFAYKQNKMGIFAEEPDQKSIYSHPLNALEFGVAEFLHKDGKQKRTAPKVKKAYSYL</sequence>
<gene>
    <name evidence="1" type="ORF">BWK73_20060</name>
</gene>
<dbReference type="Gene3D" id="3.30.420.280">
    <property type="match status" value="1"/>
</dbReference>